<evidence type="ECO:0000313" key="3">
    <source>
        <dbReference type="Proteomes" id="UP000027138"/>
    </source>
</evidence>
<reference evidence="2 3" key="1">
    <citation type="journal article" date="2014" name="PLoS ONE">
        <title>Global Analysis of Gene Expression Profiles in Physic Nut (Jatropha curcas L.) Seedlings Exposed to Salt Stress.</title>
        <authorList>
            <person name="Zhang L."/>
            <person name="Zhang C."/>
            <person name="Wu P."/>
            <person name="Chen Y."/>
            <person name="Li M."/>
            <person name="Jiang H."/>
            <person name="Wu G."/>
        </authorList>
    </citation>
    <scope>NUCLEOTIDE SEQUENCE [LARGE SCALE GENOMIC DNA]</scope>
    <source>
        <strain evidence="3">cv. GZQX0401</strain>
        <tissue evidence="2">Young leaves</tissue>
    </source>
</reference>
<organism evidence="2 3">
    <name type="scientific">Jatropha curcas</name>
    <name type="common">Barbados nut</name>
    <dbReference type="NCBI Taxonomy" id="180498"/>
    <lineage>
        <taxon>Eukaryota</taxon>
        <taxon>Viridiplantae</taxon>
        <taxon>Streptophyta</taxon>
        <taxon>Embryophyta</taxon>
        <taxon>Tracheophyta</taxon>
        <taxon>Spermatophyta</taxon>
        <taxon>Magnoliopsida</taxon>
        <taxon>eudicotyledons</taxon>
        <taxon>Gunneridae</taxon>
        <taxon>Pentapetalae</taxon>
        <taxon>rosids</taxon>
        <taxon>fabids</taxon>
        <taxon>Malpighiales</taxon>
        <taxon>Euphorbiaceae</taxon>
        <taxon>Crotonoideae</taxon>
        <taxon>Jatropheae</taxon>
        <taxon>Jatropha</taxon>
    </lineage>
</organism>
<feature type="region of interest" description="Disordered" evidence="1">
    <location>
        <begin position="23"/>
        <end position="44"/>
    </location>
</feature>
<proteinExistence type="predicted"/>
<evidence type="ECO:0000313" key="2">
    <source>
        <dbReference type="EMBL" id="KDP34306.1"/>
    </source>
</evidence>
<protein>
    <submittedName>
        <fullName evidence="2">Uncharacterized protein</fullName>
    </submittedName>
</protein>
<sequence length="124" mass="14284">MKANARLDQKTFIMYVEECRAGETTEKKGKGMRQRNGHEETHSPLSDKGLELWMVVWKKYGKDALVNDGTVARALASQCFLPTILARLEGLEEETFLDEIDSGLLKHRICDALDDYDLNFYRRE</sequence>
<dbReference type="EMBL" id="KK914535">
    <property type="protein sequence ID" value="KDP34306.1"/>
    <property type="molecule type" value="Genomic_DNA"/>
</dbReference>
<dbReference type="AlphaFoldDB" id="A0A067KDL9"/>
<name>A0A067KDL9_JATCU</name>
<dbReference type="Proteomes" id="UP000027138">
    <property type="component" value="Unassembled WGS sequence"/>
</dbReference>
<gene>
    <name evidence="2" type="ORF">JCGZ_12654</name>
</gene>
<evidence type="ECO:0000256" key="1">
    <source>
        <dbReference type="SAM" id="MobiDB-lite"/>
    </source>
</evidence>
<accession>A0A067KDL9</accession>
<keyword evidence="3" id="KW-1185">Reference proteome</keyword>